<reference evidence="8" key="1">
    <citation type="submission" date="2018-09" db="EMBL/GenBank/DDBJ databases">
        <authorList>
            <person name="Kim I."/>
        </authorList>
    </citation>
    <scope>NUCLEOTIDE SEQUENCE [LARGE SCALE GENOMIC DNA]</scope>
    <source>
        <strain evidence="8">DD4a</strain>
    </source>
</reference>
<accession>A0A3A1U044</accession>
<dbReference type="GO" id="GO:0046872">
    <property type="term" value="F:metal ion binding"/>
    <property type="evidence" value="ECO:0007669"/>
    <property type="project" value="UniProtKB-KW"/>
</dbReference>
<dbReference type="AlphaFoldDB" id="A0A3A1U044"/>
<dbReference type="InterPro" id="IPR047177">
    <property type="entry name" value="Pept_M20A"/>
</dbReference>
<dbReference type="InterPro" id="IPR011650">
    <property type="entry name" value="Peptidase_M20_dimer"/>
</dbReference>
<name>A0A3A1U044_9MICO</name>
<evidence type="ECO:0000256" key="2">
    <source>
        <dbReference type="ARBA" id="ARBA00022670"/>
    </source>
</evidence>
<keyword evidence="2" id="KW-0645">Protease</keyword>
<proteinExistence type="inferred from homology"/>
<evidence type="ECO:0000256" key="5">
    <source>
        <dbReference type="ARBA" id="ARBA00022833"/>
    </source>
</evidence>
<dbReference type="Gene3D" id="3.30.70.360">
    <property type="match status" value="1"/>
</dbReference>
<dbReference type="PANTHER" id="PTHR45962">
    <property type="entry name" value="N-FATTY-ACYL-AMINO ACID SYNTHASE/HYDROLASE PM20D1"/>
    <property type="match status" value="1"/>
</dbReference>
<dbReference type="GO" id="GO:0006508">
    <property type="term" value="P:proteolysis"/>
    <property type="evidence" value="ECO:0007669"/>
    <property type="project" value="UniProtKB-KW"/>
</dbReference>
<dbReference type="RefSeq" id="WP_119480668.1">
    <property type="nucleotide sequence ID" value="NZ_QXTG01000001.1"/>
</dbReference>
<evidence type="ECO:0000313" key="8">
    <source>
        <dbReference type="Proteomes" id="UP000265742"/>
    </source>
</evidence>
<dbReference type="GO" id="GO:0008233">
    <property type="term" value="F:peptidase activity"/>
    <property type="evidence" value="ECO:0007669"/>
    <property type="project" value="UniProtKB-KW"/>
</dbReference>
<dbReference type="Gene3D" id="3.40.630.10">
    <property type="entry name" value="Zn peptidases"/>
    <property type="match status" value="1"/>
</dbReference>
<dbReference type="SUPFAM" id="SSF53187">
    <property type="entry name" value="Zn-dependent exopeptidases"/>
    <property type="match status" value="1"/>
</dbReference>
<protein>
    <submittedName>
        <fullName evidence="7">M20/M25/M40 family metallo-hydrolase</fullName>
    </submittedName>
</protein>
<evidence type="ECO:0000256" key="1">
    <source>
        <dbReference type="ARBA" id="ARBA00006247"/>
    </source>
</evidence>
<keyword evidence="8" id="KW-1185">Reference proteome</keyword>
<dbReference type="SUPFAM" id="SSF55031">
    <property type="entry name" value="Bacterial exopeptidase dimerisation domain"/>
    <property type="match status" value="1"/>
</dbReference>
<dbReference type="PANTHER" id="PTHR45962:SF1">
    <property type="entry name" value="N-FATTY-ACYL-AMINO ACID SYNTHASE_HYDROLASE PM20D1"/>
    <property type="match status" value="1"/>
</dbReference>
<evidence type="ECO:0000313" key="7">
    <source>
        <dbReference type="EMBL" id="RIX30305.1"/>
    </source>
</evidence>
<sequence>MTPAERLAALVRIPTVSDPAVRDEAAFAAFRERLGELYPLVHERLERRVVDGGTLHLVWRGGPAAPIVLLAHHDVVPVTDQPWREDPFGGRVEGGVLHGRGALDDKGPLVAVLEAVERLLAEGVVPAGDVHVVSGHDEEVRGGGARAVAAALAAEGVRPLLVLDEGGAVVEGVVPGVRGPLAMIGLGEKGVATVRLTTRSAGGHASVPPRGQATVRLARALTRIEARPFPARTNPAVAAMAAALRPRLRRPVAAVLGARAAAPALGPLLGLLGGVPGALVRTTVAVTRLAAGTATNVLAAEATAVLNVRIAPGDDLEGVTERLARVIGDPSVTVEAEGEDPSPLSRAAGPAWDRMTAALAASHPEALPVPYVMVQASDARHFTGLGGDVYRFMPFAITAEELAAIHGADERVRIAALDAAIAFHRALLAEG</sequence>
<keyword evidence="3" id="KW-0479">Metal-binding</keyword>
<organism evidence="7 8">
    <name type="scientific">Amnibacterium setariae</name>
    <dbReference type="NCBI Taxonomy" id="2306585"/>
    <lineage>
        <taxon>Bacteria</taxon>
        <taxon>Bacillati</taxon>
        <taxon>Actinomycetota</taxon>
        <taxon>Actinomycetes</taxon>
        <taxon>Micrococcales</taxon>
        <taxon>Microbacteriaceae</taxon>
        <taxon>Amnibacterium</taxon>
    </lineage>
</organism>
<dbReference type="Gene3D" id="1.10.150.900">
    <property type="match status" value="1"/>
</dbReference>
<comment type="caution">
    <text evidence="7">The sequence shown here is derived from an EMBL/GenBank/DDBJ whole genome shotgun (WGS) entry which is preliminary data.</text>
</comment>
<gene>
    <name evidence="7" type="ORF">D1781_02380</name>
</gene>
<evidence type="ECO:0000259" key="6">
    <source>
        <dbReference type="Pfam" id="PF07687"/>
    </source>
</evidence>
<evidence type="ECO:0000256" key="4">
    <source>
        <dbReference type="ARBA" id="ARBA00022801"/>
    </source>
</evidence>
<keyword evidence="5" id="KW-0862">Zinc</keyword>
<keyword evidence="4 7" id="KW-0378">Hydrolase</keyword>
<dbReference type="Pfam" id="PF07687">
    <property type="entry name" value="M20_dimer"/>
    <property type="match status" value="1"/>
</dbReference>
<evidence type="ECO:0000256" key="3">
    <source>
        <dbReference type="ARBA" id="ARBA00022723"/>
    </source>
</evidence>
<dbReference type="EMBL" id="QXTG01000001">
    <property type="protein sequence ID" value="RIX30305.1"/>
    <property type="molecule type" value="Genomic_DNA"/>
</dbReference>
<dbReference type="InterPro" id="IPR036264">
    <property type="entry name" value="Bact_exopeptidase_dim_dom"/>
</dbReference>
<dbReference type="InterPro" id="IPR002933">
    <property type="entry name" value="Peptidase_M20"/>
</dbReference>
<comment type="similarity">
    <text evidence="1">Belongs to the peptidase M20A family.</text>
</comment>
<dbReference type="Proteomes" id="UP000265742">
    <property type="component" value="Unassembled WGS sequence"/>
</dbReference>
<dbReference type="OrthoDB" id="3665926at2"/>
<dbReference type="Pfam" id="PF01546">
    <property type="entry name" value="Peptidase_M20"/>
    <property type="match status" value="1"/>
</dbReference>
<feature type="domain" description="Peptidase M20 dimerisation" evidence="6">
    <location>
        <begin position="187"/>
        <end position="330"/>
    </location>
</feature>